<name>A0ABW3RIA1_9SPHI</name>
<reference evidence="3" key="1">
    <citation type="journal article" date="2019" name="Int. J. Syst. Evol. Microbiol.">
        <title>The Global Catalogue of Microorganisms (GCM) 10K type strain sequencing project: providing services to taxonomists for standard genome sequencing and annotation.</title>
        <authorList>
            <consortium name="The Broad Institute Genomics Platform"/>
            <consortium name="The Broad Institute Genome Sequencing Center for Infectious Disease"/>
            <person name="Wu L."/>
            <person name="Ma J."/>
        </authorList>
    </citation>
    <scope>NUCLEOTIDE SEQUENCE [LARGE SCALE GENOMIC DNA]</scope>
    <source>
        <strain evidence="3">CCUG 52468</strain>
    </source>
</reference>
<evidence type="ECO:0000313" key="3">
    <source>
        <dbReference type="Proteomes" id="UP001597205"/>
    </source>
</evidence>
<dbReference type="Proteomes" id="UP001597205">
    <property type="component" value="Unassembled WGS sequence"/>
</dbReference>
<proteinExistence type="predicted"/>
<evidence type="ECO:0000313" key="2">
    <source>
        <dbReference type="EMBL" id="MFD1164596.1"/>
    </source>
</evidence>
<gene>
    <name evidence="2" type="ORF">ACFQ2C_03155</name>
</gene>
<feature type="chain" id="PRO_5045103958" description="Secreted protein" evidence="1">
    <location>
        <begin position="22"/>
        <end position="74"/>
    </location>
</feature>
<accession>A0ABW3RIA1</accession>
<evidence type="ECO:0000256" key="1">
    <source>
        <dbReference type="SAM" id="SignalP"/>
    </source>
</evidence>
<comment type="caution">
    <text evidence="2">The sequence shown here is derived from an EMBL/GenBank/DDBJ whole genome shotgun (WGS) entry which is preliminary data.</text>
</comment>
<keyword evidence="1" id="KW-0732">Signal</keyword>
<sequence length="74" mass="8067">MRLIFVTTILYLRQVAGFCIAAGGDTSQGGETSRDGATVDAVKDSHSYQPRRVAIGAVMGVRRCRGRCLHRPLF</sequence>
<protein>
    <recommendedName>
        <fullName evidence="4">Secreted protein</fullName>
    </recommendedName>
</protein>
<feature type="signal peptide" evidence="1">
    <location>
        <begin position="1"/>
        <end position="21"/>
    </location>
</feature>
<dbReference type="RefSeq" id="WP_380894696.1">
    <property type="nucleotide sequence ID" value="NZ_JBHTKY010000002.1"/>
</dbReference>
<evidence type="ECO:0008006" key="4">
    <source>
        <dbReference type="Google" id="ProtNLM"/>
    </source>
</evidence>
<organism evidence="2 3">
    <name type="scientific">Sphingobacterium daejeonense</name>
    <dbReference type="NCBI Taxonomy" id="371142"/>
    <lineage>
        <taxon>Bacteria</taxon>
        <taxon>Pseudomonadati</taxon>
        <taxon>Bacteroidota</taxon>
        <taxon>Sphingobacteriia</taxon>
        <taxon>Sphingobacteriales</taxon>
        <taxon>Sphingobacteriaceae</taxon>
        <taxon>Sphingobacterium</taxon>
    </lineage>
</organism>
<dbReference type="EMBL" id="JBHTKY010000002">
    <property type="protein sequence ID" value="MFD1164596.1"/>
    <property type="molecule type" value="Genomic_DNA"/>
</dbReference>
<keyword evidence="3" id="KW-1185">Reference proteome</keyword>